<dbReference type="PROSITE" id="PS51257">
    <property type="entry name" value="PROKAR_LIPOPROTEIN"/>
    <property type="match status" value="1"/>
</dbReference>
<gene>
    <name evidence="2" type="ORF">CGL2_10965007</name>
</gene>
<evidence type="ECO:0008006" key="3">
    <source>
        <dbReference type="Google" id="ProtNLM"/>
    </source>
</evidence>
<organism evidence="2">
    <name type="scientific">Leptospirillum sp. Group II '5-way CG'</name>
    <dbReference type="NCBI Taxonomy" id="419541"/>
    <lineage>
        <taxon>Bacteria</taxon>
        <taxon>Pseudomonadati</taxon>
        <taxon>Nitrospirota</taxon>
        <taxon>Nitrospiria</taxon>
        <taxon>Nitrospirales</taxon>
        <taxon>Nitrospiraceae</taxon>
        <taxon>Leptospirillum</taxon>
    </lineage>
</organism>
<proteinExistence type="predicted"/>
<keyword evidence="1" id="KW-0732">Signal</keyword>
<evidence type="ECO:0000313" key="2">
    <source>
        <dbReference type="EMBL" id="EDZ38358.1"/>
    </source>
</evidence>
<dbReference type="EMBL" id="DS995261">
    <property type="protein sequence ID" value="EDZ38358.1"/>
    <property type="molecule type" value="Genomic_DNA"/>
</dbReference>
<accession>B6AQ47</accession>
<reference evidence="2" key="1">
    <citation type="journal article" date="2004" name="Nature">
        <title>Community structure and metabolism through reconstruction of microbial genomes from the environment.</title>
        <authorList>
            <person name="Tyson G.W."/>
            <person name="Chapman J."/>
            <person name="Hugenholtz P."/>
            <person name="Allen E.E."/>
            <person name="Ram R.J."/>
            <person name="Richardson P.M."/>
            <person name="Solovyev V.V."/>
            <person name="Rubin E.M."/>
            <person name="Rokhsar D.S."/>
            <person name="Banfield J.F."/>
        </authorList>
    </citation>
    <scope>NUCLEOTIDE SEQUENCE [LARGE SCALE GENOMIC DNA]</scope>
</reference>
<reference evidence="2" key="2">
    <citation type="journal article" date="2008" name="PLoS Biol.">
        <title>Population genomic analysis of strain variation in Leptospirillum group II bacteria involved in acid mine drainage formation.</title>
        <authorList>
            <person name="Simmons S.L."/>
            <person name="Dibartolo G."/>
            <person name="Denef V.J."/>
            <person name="Goltsman D.S."/>
            <person name="Thelen M.P."/>
            <person name="Banfield J.F."/>
        </authorList>
    </citation>
    <scope>NUCLEOTIDE SEQUENCE [LARGE SCALE GENOMIC DNA]</scope>
</reference>
<protein>
    <recommendedName>
        <fullName evidence="3">Outer membrane protein beta-barrel domain-containing protein</fullName>
    </recommendedName>
</protein>
<feature type="signal peptide" evidence="1">
    <location>
        <begin position="1"/>
        <end position="23"/>
    </location>
</feature>
<name>B6AQ47_9BACT</name>
<feature type="chain" id="PRO_5002842506" description="Outer membrane protein beta-barrel domain-containing protein" evidence="1">
    <location>
        <begin position="24"/>
        <end position="224"/>
    </location>
</feature>
<sequence>MNPMKKFLVILFLLISGCAPLMDQEVPTSVPSNSSYYKGHDDDSYFGFAYQAPFSNGNTVLPENGNDAVGGGFIYGYWYKNHPWLGGRFHIFMDLTVPAGGAETYTQGTSQKVYSSFSWDILDLRLTSFGKWGYPYFFLGPSYEYIPTGAVGSVGGIGYNIPLIDSIGTEDKMIVDTVQSHSVVYLSIEDIEYWYPNGPMNLIGLRQNTTMNVLSIGIVFETFK</sequence>
<dbReference type="AlphaFoldDB" id="B6AQ47"/>
<evidence type="ECO:0000256" key="1">
    <source>
        <dbReference type="SAM" id="SignalP"/>
    </source>
</evidence>